<accession>A0ABU9E539</accession>
<dbReference type="RefSeq" id="WP_405278121.1">
    <property type="nucleotide sequence ID" value="NZ_JBBHLI010000001.1"/>
</dbReference>
<organism evidence="6 7">
    <name type="scientific">Gaopeijia maritima</name>
    <dbReference type="NCBI Taxonomy" id="3119007"/>
    <lineage>
        <taxon>Bacteria</taxon>
        <taxon>Pseudomonadati</taxon>
        <taxon>Gemmatimonadota</taxon>
        <taxon>Longimicrobiia</taxon>
        <taxon>Gaopeijiales</taxon>
        <taxon>Gaopeijiaceae</taxon>
        <taxon>Gaopeijia</taxon>
    </lineage>
</organism>
<dbReference type="PANTHER" id="PTHR30258">
    <property type="entry name" value="TYPE II SECRETION SYSTEM PROTEIN GSPE-RELATED"/>
    <property type="match status" value="1"/>
</dbReference>
<name>A0ABU9E539_9BACT</name>
<evidence type="ECO:0000256" key="1">
    <source>
        <dbReference type="ARBA" id="ARBA00006611"/>
    </source>
</evidence>
<dbReference type="Gene3D" id="3.40.50.300">
    <property type="entry name" value="P-loop containing nucleotide triphosphate hydrolases"/>
    <property type="match status" value="1"/>
</dbReference>
<evidence type="ECO:0000313" key="6">
    <source>
        <dbReference type="EMBL" id="MEK9499809.1"/>
    </source>
</evidence>
<keyword evidence="2" id="KW-0547">Nucleotide-binding</keyword>
<gene>
    <name evidence="6" type="ORF">WI372_02285</name>
</gene>
<evidence type="ECO:0000259" key="5">
    <source>
        <dbReference type="PROSITE" id="PS00662"/>
    </source>
</evidence>
<dbReference type="InterPro" id="IPR007831">
    <property type="entry name" value="T2SS_GspE_N"/>
</dbReference>
<dbReference type="Gene3D" id="3.30.450.90">
    <property type="match status" value="1"/>
</dbReference>
<keyword evidence="7" id="KW-1185">Reference proteome</keyword>
<evidence type="ECO:0000256" key="4">
    <source>
        <dbReference type="SAM" id="MobiDB-lite"/>
    </source>
</evidence>
<dbReference type="InterPro" id="IPR027417">
    <property type="entry name" value="P-loop_NTPase"/>
</dbReference>
<dbReference type="InterPro" id="IPR037257">
    <property type="entry name" value="T2SS_E_N_sf"/>
</dbReference>
<dbReference type="PANTHER" id="PTHR30258:SF1">
    <property type="entry name" value="PROTEIN TRANSPORT PROTEIN HOFB HOMOLOG"/>
    <property type="match status" value="1"/>
</dbReference>
<dbReference type="Gene3D" id="3.30.300.160">
    <property type="entry name" value="Type II secretion system, protein E, N-terminal domain"/>
    <property type="match status" value="1"/>
</dbReference>
<dbReference type="InterPro" id="IPR001482">
    <property type="entry name" value="T2SS/T4SS_dom"/>
</dbReference>
<evidence type="ECO:0000256" key="3">
    <source>
        <dbReference type="ARBA" id="ARBA00022840"/>
    </source>
</evidence>
<dbReference type="SUPFAM" id="SSF160246">
    <property type="entry name" value="EspE N-terminal domain-like"/>
    <property type="match status" value="1"/>
</dbReference>
<evidence type="ECO:0000313" key="7">
    <source>
        <dbReference type="Proteomes" id="UP001484239"/>
    </source>
</evidence>
<dbReference type="PROSITE" id="PS00662">
    <property type="entry name" value="T2SP_E"/>
    <property type="match status" value="1"/>
</dbReference>
<dbReference type="SUPFAM" id="SSF52540">
    <property type="entry name" value="P-loop containing nucleoside triphosphate hydrolases"/>
    <property type="match status" value="1"/>
</dbReference>
<dbReference type="Proteomes" id="UP001484239">
    <property type="component" value="Unassembled WGS sequence"/>
</dbReference>
<evidence type="ECO:0000256" key="2">
    <source>
        <dbReference type="ARBA" id="ARBA00022741"/>
    </source>
</evidence>
<feature type="domain" description="Bacterial type II secretion system protein E" evidence="5">
    <location>
        <begin position="387"/>
        <end position="401"/>
    </location>
</feature>
<keyword evidence="3" id="KW-0067">ATP-binding</keyword>
<comment type="similarity">
    <text evidence="1">Belongs to the GSP E family.</text>
</comment>
<sequence length="622" mass="65342">MTPPTAAPVAGPPAAPRLLGRLLIAEGCASESEVEAALGEQAGTGLRLGELLVRRGAVDGEVVARLLARQLGLPYRAHPLRPEPAAAALVDGGFARSRHVLPLRAAGRSVEVAMADPLDLDTVRDLAFRTGRRVEAAVVSAAALARGLDRAYGSEVERLVADMGAQPADDPDADALERAASATPVVRLLDRVLQGAAEAGASDVHLEPVGNQLRVRLRIDGVLRTTHELPPGVRDAVLSRLKILADMDIAVRRRPQDGGFKLAVGRSDHGLSLRVSTLPTGDSEKAVVRILDPHRVPPGLDALGFAERDRRRVEALIAAGRGVILATGPTGSGKSSTLQAALRAVDRERLNVVALEDPVEYRVPGVVHVQMARRAGLTFASALRSVLRQDPDVVMVGEIRDRETAETAMSAAVTGHLVLSTLHTTDAPGAVARLLQMGVPPYLVAAGLSGVIAQRLVRRLCERCAGEGCDRCHEGFAGRSGVFQVLVMDDRIRAAVADGAPSGVVRRLAREGGMGTLRDDARRAVAEGVTRESEVDRVLRDDPGAPPPCRGCGGTLPSEARHCPWCGIALARWCSCGASLQEGWQYCPACAGSTLSPPAAPRAAGGRSGRRSRARAPDPTPG</sequence>
<feature type="region of interest" description="Disordered" evidence="4">
    <location>
        <begin position="596"/>
        <end position="622"/>
    </location>
</feature>
<protein>
    <submittedName>
        <fullName evidence="6">ATPase, T2SS/T4P/T4SS family</fullName>
    </submittedName>
</protein>
<comment type="caution">
    <text evidence="6">The sequence shown here is derived from an EMBL/GenBank/DDBJ whole genome shotgun (WGS) entry which is preliminary data.</text>
</comment>
<proteinExistence type="inferred from homology"/>
<reference evidence="6 7" key="1">
    <citation type="submission" date="2024-02" db="EMBL/GenBank/DDBJ databases">
        <title>A novel Gemmatimonadota bacterium.</title>
        <authorList>
            <person name="Du Z.-J."/>
            <person name="Ye Y.-Q."/>
        </authorList>
    </citation>
    <scope>NUCLEOTIDE SEQUENCE [LARGE SCALE GENOMIC DNA]</scope>
    <source>
        <strain evidence="6 7">DH-20</strain>
    </source>
</reference>
<dbReference type="Pfam" id="PF05157">
    <property type="entry name" value="MshEN"/>
    <property type="match status" value="1"/>
</dbReference>
<dbReference type="CDD" id="cd01129">
    <property type="entry name" value="PulE-GspE-like"/>
    <property type="match status" value="1"/>
</dbReference>
<dbReference type="Pfam" id="PF00437">
    <property type="entry name" value="T2SSE"/>
    <property type="match status" value="1"/>
</dbReference>
<dbReference type="EMBL" id="JBBHLI010000001">
    <property type="protein sequence ID" value="MEK9499809.1"/>
    <property type="molecule type" value="Genomic_DNA"/>
</dbReference>